<proteinExistence type="predicted"/>
<feature type="region of interest" description="Disordered" evidence="2">
    <location>
        <begin position="428"/>
        <end position="555"/>
    </location>
</feature>
<feature type="region of interest" description="Disordered" evidence="2">
    <location>
        <begin position="226"/>
        <end position="250"/>
    </location>
</feature>
<sequence length="893" mass="96028">MSAVGLPRQEQEGAGGALGGGAQCEMLFHSAWPVSAPDRPVGSSLPRGSALRSPAADDGVMAALRWTWPSRPPGDLRGAPHVAWSHYVEQPGPQGRACSLPVWSEGEETKDGDSSVSSGRLSGSSGGHESCTSLPGPWKERPPQVQGPRRTPRETNPRLELLRDKIRAQAWWQASCASLGTSAPSSASRLCSASKPEPRRRAGKLAHPDLAPWDVLGEAPCGRKDKAILGRGREPSRAPQRQAAGEGPCGAAFPEACLDTRVAVRATRCRTKQQALFRSHSDKDTRGAAQSPPARPGSPSPASVLGGLQVSAHMPSLSSCEQPVNIQNAMAVLRDLRRQIQAGLELARSHRRRGGPELGRPLLGLQDLAGRRRPQGPWSTPHIPGSFSESPQEWKRSSLERPGSFPMGRRWSTLAGWESYSQMPWAAQGQKPSFQKLGSPPERLTSLPQRPWSASAGQASRPRRTWAPHEDWESPARRPWSPSAPRSRSASFTHSAGTPSKGTGSLLPPSELKHGWLRPALRDPGIAPGKENEVRVPPPCPKPRGARGHPHSSESLREFMRQKTLARRRQALEEKASAVRALELRNQRLQDVYRKQREAVLGKAVPVVSHTTPGIVTFFPHCAQSKGLEAPGSLGSPVLEWSKVTSGKVLGGQEAPGSFCLCLNRTLNRTETLETGGPRDGAPQARLQALETMANILKQRIDILTAKLYKSEALDTLGDPVPGLSPSHPSSMAAAPMPTTPICSGALVPNRGRGPPRGWADTQARPLLSPTCFLDSQTLPWSPDWERWQRVTPGAHHDSQPRGSLPSPNHCPGKSRPEANKPQPRGPLPVSPGVTAVLDPTCGSLRLEEVPSARGASLVTPWTLRSCGKGEPAPRPWAGWSGAWGAPASTHQY</sequence>
<accession>A0A673V3I9</accession>
<keyword evidence="4" id="KW-1185">Reference proteome</keyword>
<evidence type="ECO:0000313" key="4">
    <source>
        <dbReference type="Proteomes" id="UP000472268"/>
    </source>
</evidence>
<reference evidence="3" key="2">
    <citation type="submission" date="2025-08" db="UniProtKB">
        <authorList>
            <consortium name="Ensembl"/>
        </authorList>
    </citation>
    <scope>IDENTIFICATION</scope>
</reference>
<feature type="compositionally biased region" description="Basic and acidic residues" evidence="2">
    <location>
        <begin position="226"/>
        <end position="236"/>
    </location>
</feature>
<feature type="region of interest" description="Disordered" evidence="2">
    <location>
        <begin position="35"/>
        <end position="55"/>
    </location>
</feature>
<reference evidence="3 4" key="1">
    <citation type="submission" date="2019-05" db="EMBL/GenBank/DDBJ databases">
        <title>A Chromosome-scale Meerkat (S. suricatta) Genome Assembly.</title>
        <authorList>
            <person name="Dudchenko O."/>
            <person name="Lieberman Aiden E."/>
            <person name="Tung J."/>
            <person name="Barreiro L.B."/>
            <person name="Clutton-Brock T.H."/>
        </authorList>
    </citation>
    <scope>NUCLEOTIDE SEQUENCE [LARGE SCALE GENOMIC DNA]</scope>
</reference>
<dbReference type="GO" id="GO:0034453">
    <property type="term" value="P:microtubule anchoring"/>
    <property type="evidence" value="ECO:0007669"/>
    <property type="project" value="InterPro"/>
</dbReference>
<feature type="coiled-coil region" evidence="1">
    <location>
        <begin position="572"/>
        <end position="599"/>
    </location>
</feature>
<protein>
    <recommendedName>
        <fullName evidence="5">Coiled-coil domain containing 187</fullName>
    </recommendedName>
</protein>
<reference evidence="3" key="3">
    <citation type="submission" date="2025-09" db="UniProtKB">
        <authorList>
            <consortium name="Ensembl"/>
        </authorList>
    </citation>
    <scope>IDENTIFICATION</scope>
</reference>
<evidence type="ECO:0000256" key="2">
    <source>
        <dbReference type="SAM" id="MobiDB-lite"/>
    </source>
</evidence>
<feature type="region of interest" description="Disordered" evidence="2">
    <location>
        <begin position="366"/>
        <end position="405"/>
    </location>
</feature>
<dbReference type="Proteomes" id="UP000472268">
    <property type="component" value="Chromosome 13"/>
</dbReference>
<dbReference type="GO" id="GO:0008017">
    <property type="term" value="F:microtubule binding"/>
    <property type="evidence" value="ECO:0007669"/>
    <property type="project" value="InterPro"/>
</dbReference>
<name>A0A673V3I9_SURSU</name>
<feature type="compositionally biased region" description="Low complexity" evidence="2">
    <location>
        <begin position="114"/>
        <end position="130"/>
    </location>
</feature>
<feature type="compositionally biased region" description="Polar residues" evidence="2">
    <location>
        <begin position="181"/>
        <end position="191"/>
    </location>
</feature>
<keyword evidence="1" id="KW-0175">Coiled coil</keyword>
<organism evidence="3 4">
    <name type="scientific">Suricata suricatta</name>
    <name type="common">Meerkat</name>
    <dbReference type="NCBI Taxonomy" id="37032"/>
    <lineage>
        <taxon>Eukaryota</taxon>
        <taxon>Metazoa</taxon>
        <taxon>Chordata</taxon>
        <taxon>Craniata</taxon>
        <taxon>Vertebrata</taxon>
        <taxon>Euteleostomi</taxon>
        <taxon>Mammalia</taxon>
        <taxon>Eutheria</taxon>
        <taxon>Laurasiatheria</taxon>
        <taxon>Carnivora</taxon>
        <taxon>Feliformia</taxon>
        <taxon>Herpestidae</taxon>
        <taxon>Suricata</taxon>
    </lineage>
</organism>
<feature type="region of interest" description="Disordered" evidence="2">
    <location>
        <begin position="181"/>
        <end position="206"/>
    </location>
</feature>
<dbReference type="PANTHER" id="PTHR13958">
    <property type="entry name" value="CENTROSOME-ASSOCIATED PROTEIN 350"/>
    <property type="match status" value="1"/>
</dbReference>
<dbReference type="InterPro" id="IPR028750">
    <property type="entry name" value="CEP350/CC187"/>
</dbReference>
<feature type="region of interest" description="Disordered" evidence="2">
    <location>
        <begin position="1"/>
        <end position="20"/>
    </location>
</feature>
<dbReference type="GO" id="GO:0005813">
    <property type="term" value="C:centrosome"/>
    <property type="evidence" value="ECO:0007669"/>
    <property type="project" value="InterPro"/>
</dbReference>
<evidence type="ECO:0008006" key="5">
    <source>
        <dbReference type="Google" id="ProtNLM"/>
    </source>
</evidence>
<feature type="compositionally biased region" description="Low complexity" evidence="2">
    <location>
        <begin position="477"/>
        <end position="491"/>
    </location>
</feature>
<feature type="region of interest" description="Disordered" evidence="2">
    <location>
        <begin position="793"/>
        <end position="835"/>
    </location>
</feature>
<dbReference type="PANTHER" id="PTHR13958:SF5">
    <property type="entry name" value="COILED-COIL DOMAIN-CONTAINING PROTEIN 187"/>
    <property type="match status" value="1"/>
</dbReference>
<evidence type="ECO:0000313" key="3">
    <source>
        <dbReference type="Ensembl" id="ENSSSUP00005028020.1"/>
    </source>
</evidence>
<feature type="region of interest" description="Disordered" evidence="2">
    <location>
        <begin position="275"/>
        <end position="306"/>
    </location>
</feature>
<dbReference type="AlphaFoldDB" id="A0A673V3I9"/>
<feature type="region of interest" description="Disordered" evidence="2">
    <location>
        <begin position="92"/>
        <end position="159"/>
    </location>
</feature>
<dbReference type="Ensembl" id="ENSSSUT00005032006.1">
    <property type="protein sequence ID" value="ENSSSUP00005028020.1"/>
    <property type="gene ID" value="ENSSSUG00005018022.1"/>
</dbReference>
<feature type="compositionally biased region" description="Polar residues" evidence="2">
    <location>
        <begin position="492"/>
        <end position="503"/>
    </location>
</feature>
<evidence type="ECO:0000256" key="1">
    <source>
        <dbReference type="SAM" id="Coils"/>
    </source>
</evidence>
<feature type="compositionally biased region" description="Basic and acidic residues" evidence="2">
    <location>
        <begin position="467"/>
        <end position="476"/>
    </location>
</feature>